<keyword evidence="3" id="KW-1185">Reference proteome</keyword>
<name>A0A1V9XVQ1_9ACAR</name>
<feature type="compositionally biased region" description="Polar residues" evidence="1">
    <location>
        <begin position="401"/>
        <end position="420"/>
    </location>
</feature>
<dbReference type="AlphaFoldDB" id="A0A1V9XVQ1"/>
<accession>A0A1V9XVQ1</accession>
<feature type="compositionally biased region" description="Polar residues" evidence="1">
    <location>
        <begin position="216"/>
        <end position="226"/>
    </location>
</feature>
<feature type="compositionally biased region" description="Polar residues" evidence="1">
    <location>
        <begin position="325"/>
        <end position="334"/>
    </location>
</feature>
<proteinExistence type="predicted"/>
<evidence type="ECO:0000256" key="1">
    <source>
        <dbReference type="SAM" id="MobiDB-lite"/>
    </source>
</evidence>
<dbReference type="OrthoDB" id="6514294at2759"/>
<comment type="caution">
    <text evidence="2">The sequence shown here is derived from an EMBL/GenBank/DDBJ whole genome shotgun (WGS) entry which is preliminary data.</text>
</comment>
<sequence>RLYPAVLANFRFSPRRGRAPAREKEPVQGTFEFINVSDTGEQIVALETGWKKDLKKMTNGMAGYADFYKPGIDDMEAEAVYGCKVGDTWKRCRMMSRHGLPGNFLVELIDFGGSMTVTRSEVLSLSQLYKDWSIKSVDVFFTDYSVESGAEVARELSALLLNNSFQLVYTHERTGPLMRDRIFVTEMKRLNENVLDKLIQKGLLKKQLHQRLQQQSERPLSQQGLHTKQRHERFPLRSQRPITKCGQGPQQADARSPRLPYEESMQGTGDSKHQFEPQISPPTDNGWGDLELRDGDTGVDCWASLSSDRAGKKHLDWNDQRENQDPQTSWSTAKQWAASDWEYSSEPAQRTSTATPGRPVNKSPQYEQSESRQVDPGSEWGYSPEPAQGTPPQPSVRPASKSPQYQQKESRSTCTNQTESPRSHRQESRRRTHRPAQAPEDDVFSSADDWTKPAQKESPRDNELHRRVEELTIAGGNSPSECERCIQLTNKVNTLESQLYGPAVQQLISTRLTNISAELRQVKVHLAQLRLDPTAQETDVGRAAFARCRREGRIRVKEVEDLLTTSSAETLRSFGMTGWSQFVGVIWKPMMDLQYLDERPLCVYKSTVIRRVVLEDDTEDAAVDPTQQPPQNFADQVTVLLERAIEIPKMFPVLQNLAPNLGQSRVHSVFFSEVVCLP</sequence>
<dbReference type="EMBL" id="MNPL01003395">
    <property type="protein sequence ID" value="OQR77560.1"/>
    <property type="molecule type" value="Genomic_DNA"/>
</dbReference>
<evidence type="ECO:0000313" key="2">
    <source>
        <dbReference type="EMBL" id="OQR77560.1"/>
    </source>
</evidence>
<protein>
    <submittedName>
        <fullName evidence="2">Uncharacterized protein</fullName>
    </submittedName>
</protein>
<dbReference type="InParanoid" id="A0A1V9XVQ1"/>
<feature type="compositionally biased region" description="Basic and acidic residues" evidence="1">
    <location>
        <begin position="449"/>
        <end position="465"/>
    </location>
</feature>
<organism evidence="2 3">
    <name type="scientific">Tropilaelaps mercedesae</name>
    <dbReference type="NCBI Taxonomy" id="418985"/>
    <lineage>
        <taxon>Eukaryota</taxon>
        <taxon>Metazoa</taxon>
        <taxon>Ecdysozoa</taxon>
        <taxon>Arthropoda</taxon>
        <taxon>Chelicerata</taxon>
        <taxon>Arachnida</taxon>
        <taxon>Acari</taxon>
        <taxon>Parasitiformes</taxon>
        <taxon>Mesostigmata</taxon>
        <taxon>Gamasina</taxon>
        <taxon>Dermanyssoidea</taxon>
        <taxon>Laelapidae</taxon>
        <taxon>Tropilaelaps</taxon>
    </lineage>
</organism>
<reference evidence="2 3" key="1">
    <citation type="journal article" date="2017" name="Gigascience">
        <title>Draft genome of the honey bee ectoparasitic mite, Tropilaelaps mercedesae, is shaped by the parasitic life history.</title>
        <authorList>
            <person name="Dong X."/>
            <person name="Armstrong S.D."/>
            <person name="Xia D."/>
            <person name="Makepeace B.L."/>
            <person name="Darby A.C."/>
            <person name="Kadowaki T."/>
        </authorList>
    </citation>
    <scope>NUCLEOTIDE SEQUENCE [LARGE SCALE GENOMIC DNA]</scope>
    <source>
        <strain evidence="2">Wuxi-XJTLU</strain>
    </source>
</reference>
<feature type="region of interest" description="Disordered" evidence="1">
    <location>
        <begin position="311"/>
        <end position="465"/>
    </location>
</feature>
<feature type="compositionally biased region" description="Basic and acidic residues" evidence="1">
    <location>
        <begin position="311"/>
        <end position="324"/>
    </location>
</feature>
<gene>
    <name evidence="2" type="ORF">BIW11_07006</name>
</gene>
<dbReference type="SUPFAM" id="SSF63748">
    <property type="entry name" value="Tudor/PWWP/MBT"/>
    <property type="match status" value="1"/>
</dbReference>
<feature type="non-terminal residue" evidence="2">
    <location>
        <position position="1"/>
    </location>
</feature>
<feature type="compositionally biased region" description="Polar residues" evidence="1">
    <location>
        <begin position="346"/>
        <end position="355"/>
    </location>
</feature>
<feature type="region of interest" description="Disordered" evidence="1">
    <location>
        <begin position="210"/>
        <end position="292"/>
    </location>
</feature>
<dbReference type="Proteomes" id="UP000192247">
    <property type="component" value="Unassembled WGS sequence"/>
</dbReference>
<evidence type="ECO:0000313" key="3">
    <source>
        <dbReference type="Proteomes" id="UP000192247"/>
    </source>
</evidence>